<evidence type="ECO:0000256" key="5">
    <source>
        <dbReference type="ARBA" id="ARBA00023136"/>
    </source>
</evidence>
<feature type="transmembrane region" description="Helical" evidence="6">
    <location>
        <begin position="303"/>
        <end position="321"/>
    </location>
</feature>
<keyword evidence="4 6" id="KW-1133">Transmembrane helix</keyword>
<reference evidence="8" key="2">
    <citation type="submission" date="2015-06" db="UniProtKB">
        <authorList>
            <consortium name="EnsemblMetazoa"/>
        </authorList>
    </citation>
    <scope>IDENTIFICATION</scope>
</reference>
<dbReference type="OrthoDB" id="3639251at2759"/>
<feature type="transmembrane region" description="Helical" evidence="6">
    <location>
        <begin position="139"/>
        <end position="161"/>
    </location>
</feature>
<accession>T1K7R5</accession>
<comment type="similarity">
    <text evidence="2">Belongs to the major facilitator superfamily. Organophosphate:Pi antiporter (OPA) (TC 2.A.1.4) family.</text>
</comment>
<sequence length="428" mass="46411">MSISKETKLKRFQFNIFTSLFLGYGSYGLNRKSVSLAMPSMMGQGLGTNEAGLIASSQNLAYAISKFAGGILSDRISARLLFSFGLIASGLITIAFSFSDSVSVFTGLWFLNGLAQGAGWPACAKLLREWYDPVSFGTWWSLLSASINISGGISPFVAAFLTTTYGWRTSIFFSGAVSVFFGVVALLFLINSPTEIGLKGFGQSQKQDKKGKSQGKETINDLIKSPMLWIVAIAYMSVSCSKTSSTDWGQVYLMEERKQSQYVASGFTSSIESGGFVGSIFAGWLTDVYLKLRKEKNTVKGRMPVAILMMIGLAVCFHLLYFQITPDTTKFTIASIGFVLGACLYGPIALFGILATESAPLHLSGTAHAIVALSANVGAIISGLPFSYVAAFYSWGSIFFLLEIVTIFTVFIMCFYVKFIPSDKRKAE</sequence>
<dbReference type="Proteomes" id="UP000015104">
    <property type="component" value="Unassembled WGS sequence"/>
</dbReference>
<dbReference type="InterPro" id="IPR020846">
    <property type="entry name" value="MFS_dom"/>
</dbReference>
<evidence type="ECO:0000256" key="3">
    <source>
        <dbReference type="ARBA" id="ARBA00022692"/>
    </source>
</evidence>
<evidence type="ECO:0000259" key="7">
    <source>
        <dbReference type="PROSITE" id="PS50850"/>
    </source>
</evidence>
<dbReference type="InterPro" id="IPR000849">
    <property type="entry name" value="Sugar_P_transporter"/>
</dbReference>
<evidence type="ECO:0000313" key="8">
    <source>
        <dbReference type="EnsemblMetazoa" id="tetur06g05260.1"/>
    </source>
</evidence>
<feature type="transmembrane region" description="Helical" evidence="6">
    <location>
        <begin position="167"/>
        <end position="190"/>
    </location>
</feature>
<dbReference type="InterPro" id="IPR011701">
    <property type="entry name" value="MFS"/>
</dbReference>
<dbReference type="KEGG" id="tut:107361114"/>
<keyword evidence="9" id="KW-1185">Reference proteome</keyword>
<dbReference type="PANTHER" id="PTHR43826:SF3">
    <property type="entry name" value="GLUCOSE-6-PHOSPHATE EXCHANGER SLC37A4"/>
    <property type="match status" value="1"/>
</dbReference>
<dbReference type="Pfam" id="PF07690">
    <property type="entry name" value="MFS_1"/>
    <property type="match status" value="1"/>
</dbReference>
<evidence type="ECO:0000313" key="9">
    <source>
        <dbReference type="Proteomes" id="UP000015104"/>
    </source>
</evidence>
<keyword evidence="3 6" id="KW-0812">Transmembrane</keyword>
<feature type="domain" description="Major facilitator superfamily (MFS) profile" evidence="7">
    <location>
        <begin position="16"/>
        <end position="421"/>
    </location>
</feature>
<dbReference type="InterPro" id="IPR051337">
    <property type="entry name" value="OPA_Antiporter"/>
</dbReference>
<feature type="transmembrane region" description="Helical" evidence="6">
    <location>
        <begin position="333"/>
        <end position="355"/>
    </location>
</feature>
<evidence type="ECO:0000256" key="2">
    <source>
        <dbReference type="ARBA" id="ARBA00009598"/>
    </source>
</evidence>
<dbReference type="HOGENOM" id="CLU_001265_31_0_1"/>
<dbReference type="AlphaFoldDB" id="T1K7R5"/>
<dbReference type="GO" id="GO:0061513">
    <property type="term" value="F:glucose 6-phosphate:phosphate antiporter activity"/>
    <property type="evidence" value="ECO:0007669"/>
    <property type="project" value="TreeGrafter"/>
</dbReference>
<dbReference type="GO" id="GO:0005789">
    <property type="term" value="C:endoplasmic reticulum membrane"/>
    <property type="evidence" value="ECO:0007669"/>
    <property type="project" value="TreeGrafter"/>
</dbReference>
<protein>
    <recommendedName>
        <fullName evidence="7">Major facilitator superfamily (MFS) profile domain-containing protein</fullName>
    </recommendedName>
</protein>
<dbReference type="Gene3D" id="1.20.1250.20">
    <property type="entry name" value="MFS general substrate transporter like domains"/>
    <property type="match status" value="2"/>
</dbReference>
<gene>
    <name evidence="8" type="primary">107361114</name>
</gene>
<dbReference type="SUPFAM" id="SSF103473">
    <property type="entry name" value="MFS general substrate transporter"/>
    <property type="match status" value="1"/>
</dbReference>
<dbReference type="GO" id="GO:0035435">
    <property type="term" value="P:phosphate ion transmembrane transport"/>
    <property type="evidence" value="ECO:0007669"/>
    <property type="project" value="TreeGrafter"/>
</dbReference>
<dbReference type="eggNOG" id="KOG2533">
    <property type="taxonomic scope" value="Eukaryota"/>
</dbReference>
<feature type="transmembrane region" description="Helical" evidence="6">
    <location>
        <begin position="392"/>
        <end position="417"/>
    </location>
</feature>
<proteinExistence type="inferred from homology"/>
<dbReference type="OMA" id="RWFMGAG"/>
<dbReference type="PANTHER" id="PTHR43826">
    <property type="entry name" value="GLUCOSE-6-PHOSPHATE EXCHANGER SLC37A4"/>
    <property type="match status" value="1"/>
</dbReference>
<dbReference type="STRING" id="32264.T1K7R5"/>
<dbReference type="PROSITE" id="PS50850">
    <property type="entry name" value="MFS"/>
    <property type="match status" value="1"/>
</dbReference>
<dbReference type="PIRSF" id="PIRSF002808">
    <property type="entry name" value="Hexose_phosphate_transp"/>
    <property type="match status" value="1"/>
</dbReference>
<dbReference type="EnsemblMetazoa" id="tetur06g05260.1">
    <property type="protein sequence ID" value="tetur06g05260.1"/>
    <property type="gene ID" value="tetur06g05260"/>
</dbReference>
<dbReference type="InterPro" id="IPR036259">
    <property type="entry name" value="MFS_trans_sf"/>
</dbReference>
<reference evidence="9" key="1">
    <citation type="submission" date="2011-08" db="EMBL/GenBank/DDBJ databases">
        <authorList>
            <person name="Rombauts S."/>
        </authorList>
    </citation>
    <scope>NUCLEOTIDE SEQUENCE</scope>
    <source>
        <strain evidence="9">London</strain>
    </source>
</reference>
<keyword evidence="5 6" id="KW-0472">Membrane</keyword>
<evidence type="ECO:0000256" key="1">
    <source>
        <dbReference type="ARBA" id="ARBA00004127"/>
    </source>
</evidence>
<evidence type="ECO:0000256" key="6">
    <source>
        <dbReference type="SAM" id="Phobius"/>
    </source>
</evidence>
<comment type="subcellular location">
    <subcellularLocation>
        <location evidence="1">Endomembrane system</location>
        <topology evidence="1">Multi-pass membrane protein</topology>
    </subcellularLocation>
</comment>
<feature type="transmembrane region" description="Helical" evidence="6">
    <location>
        <begin position="367"/>
        <end position="386"/>
    </location>
</feature>
<evidence type="ECO:0000256" key="4">
    <source>
        <dbReference type="ARBA" id="ARBA00022989"/>
    </source>
</evidence>
<feature type="transmembrane region" description="Helical" evidence="6">
    <location>
        <begin position="80"/>
        <end position="98"/>
    </location>
</feature>
<name>T1K7R5_TETUR</name>
<organism evidence="8 9">
    <name type="scientific">Tetranychus urticae</name>
    <name type="common">Two-spotted spider mite</name>
    <dbReference type="NCBI Taxonomy" id="32264"/>
    <lineage>
        <taxon>Eukaryota</taxon>
        <taxon>Metazoa</taxon>
        <taxon>Ecdysozoa</taxon>
        <taxon>Arthropoda</taxon>
        <taxon>Chelicerata</taxon>
        <taxon>Arachnida</taxon>
        <taxon>Acari</taxon>
        <taxon>Acariformes</taxon>
        <taxon>Trombidiformes</taxon>
        <taxon>Prostigmata</taxon>
        <taxon>Eleutherengona</taxon>
        <taxon>Raphignathae</taxon>
        <taxon>Tetranychoidea</taxon>
        <taxon>Tetranychidae</taxon>
        <taxon>Tetranychus</taxon>
    </lineage>
</organism>
<dbReference type="EMBL" id="CAEY01001812">
    <property type="status" value="NOT_ANNOTATED_CDS"/>
    <property type="molecule type" value="Genomic_DNA"/>
</dbReference>